<name>A0A834RJ60_SARSC</name>
<keyword evidence="6" id="KW-1133">Transmembrane helix</keyword>
<keyword evidence="11" id="KW-1185">Reference proteome</keyword>
<accession>A0A834RJ60</accession>
<dbReference type="GO" id="GO:0019200">
    <property type="term" value="F:carbohydrate kinase activity"/>
    <property type="evidence" value="ECO:0007669"/>
    <property type="project" value="InterPro"/>
</dbReference>
<dbReference type="EnsemblMetazoa" id="SSS_512s_mrna">
    <property type="protein sequence ID" value="KAF7494738.1"/>
    <property type="gene ID" value="SSS_512"/>
</dbReference>
<dbReference type="GO" id="GO:0005524">
    <property type="term" value="F:ATP binding"/>
    <property type="evidence" value="ECO:0007669"/>
    <property type="project" value="UniProtKB-KW"/>
</dbReference>
<evidence type="ECO:0000256" key="4">
    <source>
        <dbReference type="ARBA" id="ARBA00022777"/>
    </source>
</evidence>
<protein>
    <submittedName>
        <fullName evidence="9">Protein O-mannose kinase</fullName>
    </submittedName>
</protein>
<gene>
    <name evidence="9" type="primary">SSS_512g</name>
    <name evidence="9" type="ORF">SSS_512</name>
</gene>
<dbReference type="PANTHER" id="PTHR22618:SF2">
    <property type="entry name" value="PROTEIN O-MANNOSE KINASE"/>
    <property type="match status" value="1"/>
</dbReference>
<keyword evidence="2" id="KW-0812">Transmembrane</keyword>
<dbReference type="InterPro" id="IPR011009">
    <property type="entry name" value="Kinase-like_dom_sf"/>
</dbReference>
<dbReference type="Gene3D" id="1.10.510.10">
    <property type="entry name" value="Transferase(Phosphotransferase) domain 1"/>
    <property type="match status" value="1"/>
</dbReference>
<sequence>MALSLKYITALITYFLIVFSGNEFKHRLKMNLNCSLNSLHLNRADSNCLNCSDVKRMKPVKLLDRGIVKKVWLVDWDGNEIVVSKLTNPIYQSDFFKNLKNLLEFQSSKMVTKVLGFCGHSIFYEYYRFGNMNNLHSILPKYRLFSFKSKFKFCIDYVQIINFLHQSSMVMCDSNSLQKTLSQYLISDNLEILLNDMDACPKLSKNKTIICGHRSIRGDLVAPEQIIKGNHYDHRIDIWKIPDVCHWIIKDTKVPSFSLKILHWIHGRCKSLQPTLRPDANNVLSVYQIVMYLLP</sequence>
<keyword evidence="1" id="KW-0808">Transferase</keyword>
<dbReference type="GO" id="GO:0016773">
    <property type="term" value="F:phosphotransferase activity, alcohol group as acceptor"/>
    <property type="evidence" value="ECO:0007669"/>
    <property type="project" value="TreeGrafter"/>
</dbReference>
<dbReference type="OrthoDB" id="4062651at2759"/>
<evidence type="ECO:0000256" key="3">
    <source>
        <dbReference type="ARBA" id="ARBA00022741"/>
    </source>
</evidence>
<keyword evidence="7" id="KW-0472">Membrane</keyword>
<dbReference type="EMBL" id="WVUK01000052">
    <property type="protein sequence ID" value="KAF7494738.1"/>
    <property type="molecule type" value="Genomic_DNA"/>
</dbReference>
<evidence type="ECO:0000256" key="7">
    <source>
        <dbReference type="ARBA" id="ARBA00023136"/>
    </source>
</evidence>
<dbReference type="SUPFAM" id="SSF56112">
    <property type="entry name" value="Protein kinase-like (PK-like)"/>
    <property type="match status" value="1"/>
</dbReference>
<evidence type="ECO:0000256" key="2">
    <source>
        <dbReference type="ARBA" id="ARBA00022692"/>
    </source>
</evidence>
<evidence type="ECO:0000256" key="6">
    <source>
        <dbReference type="ARBA" id="ARBA00022989"/>
    </source>
</evidence>
<evidence type="ECO:0000256" key="5">
    <source>
        <dbReference type="ARBA" id="ARBA00022840"/>
    </source>
</evidence>
<evidence type="ECO:0000313" key="9">
    <source>
        <dbReference type="EMBL" id="KAF7494738.1"/>
    </source>
</evidence>
<dbReference type="AlphaFoldDB" id="A0A834RJ60"/>
<reference evidence="9" key="2">
    <citation type="submission" date="2020-01" db="EMBL/GenBank/DDBJ databases">
        <authorList>
            <person name="Korhonen P.K.K."/>
            <person name="Guangxu M.G."/>
            <person name="Wang T.W."/>
            <person name="Stroehlein A.J.S."/>
            <person name="Young N.D."/>
            <person name="Ang C.-S.A."/>
            <person name="Fernando D.W.F."/>
            <person name="Lu H.L."/>
            <person name="Taylor S.T."/>
            <person name="Ehtesham M.E.M."/>
            <person name="Najaraj S.H.N."/>
            <person name="Harsha G.H.G."/>
            <person name="Madugundu A.M."/>
            <person name="Renuse S.R."/>
            <person name="Holt D.H."/>
            <person name="Pandey A.P."/>
            <person name="Papenfuss A.P."/>
            <person name="Gasser R.B.G."/>
            <person name="Fischer K.F."/>
        </authorList>
    </citation>
    <scope>NUCLEOTIDE SEQUENCE</scope>
    <source>
        <strain evidence="9">SSS_KF_BRIS2020</strain>
    </source>
</reference>
<evidence type="ECO:0000313" key="10">
    <source>
        <dbReference type="EnsemblMetazoa" id="KAF7494738.1"/>
    </source>
</evidence>
<keyword evidence="5" id="KW-0067">ATP-binding</keyword>
<dbReference type="GO" id="GO:0006493">
    <property type="term" value="P:protein O-linked glycosylation"/>
    <property type="evidence" value="ECO:0007669"/>
    <property type="project" value="InterPro"/>
</dbReference>
<dbReference type="PANTHER" id="PTHR22618">
    <property type="entry name" value="PROTEIN O-MANNOSE KINASE"/>
    <property type="match status" value="1"/>
</dbReference>
<evidence type="ECO:0000256" key="1">
    <source>
        <dbReference type="ARBA" id="ARBA00022679"/>
    </source>
</evidence>
<dbReference type="Proteomes" id="UP000070412">
    <property type="component" value="Unassembled WGS sequence"/>
</dbReference>
<evidence type="ECO:0000313" key="11">
    <source>
        <dbReference type="Proteomes" id="UP000070412"/>
    </source>
</evidence>
<dbReference type="GO" id="GO:0005789">
    <property type="term" value="C:endoplasmic reticulum membrane"/>
    <property type="evidence" value="ECO:0007669"/>
    <property type="project" value="TreeGrafter"/>
</dbReference>
<organism evidence="9">
    <name type="scientific">Sarcoptes scabiei</name>
    <name type="common">Itch mite</name>
    <name type="synonym">Acarus scabiei</name>
    <dbReference type="NCBI Taxonomy" id="52283"/>
    <lineage>
        <taxon>Eukaryota</taxon>
        <taxon>Metazoa</taxon>
        <taxon>Ecdysozoa</taxon>
        <taxon>Arthropoda</taxon>
        <taxon>Chelicerata</taxon>
        <taxon>Arachnida</taxon>
        <taxon>Acari</taxon>
        <taxon>Acariformes</taxon>
        <taxon>Sarcoptiformes</taxon>
        <taxon>Astigmata</taxon>
        <taxon>Psoroptidia</taxon>
        <taxon>Sarcoptoidea</taxon>
        <taxon>Sarcoptidae</taxon>
        <taxon>Sarcoptinae</taxon>
        <taxon>Sarcoptes</taxon>
    </lineage>
</organism>
<keyword evidence="4 9" id="KW-0418">Kinase</keyword>
<reference evidence="11" key="1">
    <citation type="journal article" date="2020" name="PLoS Negl. Trop. Dis.">
        <title>High-quality nuclear genome for Sarcoptes scabiei-A critical resource for a neglected parasite.</title>
        <authorList>
            <person name="Korhonen P.K."/>
            <person name="Gasser R.B."/>
            <person name="Ma G."/>
            <person name="Wang T."/>
            <person name="Stroehlein A.J."/>
            <person name="Young N.D."/>
            <person name="Ang C.S."/>
            <person name="Fernando D.D."/>
            <person name="Lu H.C."/>
            <person name="Taylor S."/>
            <person name="Reynolds S.L."/>
            <person name="Mofiz E."/>
            <person name="Najaraj S.H."/>
            <person name="Gowda H."/>
            <person name="Madugundu A."/>
            <person name="Renuse S."/>
            <person name="Holt D."/>
            <person name="Pandey A."/>
            <person name="Papenfuss A.T."/>
            <person name="Fischer K."/>
        </authorList>
    </citation>
    <scope>NUCLEOTIDE SEQUENCE [LARGE SCALE GENOMIC DNA]</scope>
</reference>
<evidence type="ECO:0000256" key="8">
    <source>
        <dbReference type="ARBA" id="ARBA00037847"/>
    </source>
</evidence>
<dbReference type="InterPro" id="IPR039318">
    <property type="entry name" value="POMK"/>
</dbReference>
<reference evidence="10" key="3">
    <citation type="submission" date="2022-06" db="UniProtKB">
        <authorList>
            <consortium name="EnsemblMetazoa"/>
        </authorList>
    </citation>
    <scope>IDENTIFICATION</scope>
</reference>
<comment type="subcellular location">
    <subcellularLocation>
        <location evidence="8">Endomembrane system</location>
        <topology evidence="8">Single-pass membrane protein</topology>
    </subcellularLocation>
</comment>
<keyword evidence="3" id="KW-0547">Nucleotide-binding</keyword>
<proteinExistence type="predicted"/>